<dbReference type="EMBL" id="FZOR01000012">
    <property type="protein sequence ID" value="SNS91089.1"/>
    <property type="molecule type" value="Genomic_DNA"/>
</dbReference>
<dbReference type="RefSeq" id="WP_143227985.1">
    <property type="nucleotide sequence ID" value="NZ_FZOR01000012.1"/>
</dbReference>
<keyword evidence="4" id="KW-1185">Reference proteome</keyword>
<dbReference type="Proteomes" id="UP000198318">
    <property type="component" value="Unassembled WGS sequence"/>
</dbReference>
<evidence type="ECO:0000313" key="4">
    <source>
        <dbReference type="Proteomes" id="UP000198318"/>
    </source>
</evidence>
<dbReference type="OrthoDB" id="3480256at2"/>
<feature type="signal peptide" evidence="2">
    <location>
        <begin position="1"/>
        <end position="28"/>
    </location>
</feature>
<keyword evidence="2" id="KW-0732">Signal</keyword>
<organism evidence="3 4">
    <name type="scientific">Actinomadura meyerae</name>
    <dbReference type="NCBI Taxonomy" id="240840"/>
    <lineage>
        <taxon>Bacteria</taxon>
        <taxon>Bacillati</taxon>
        <taxon>Actinomycetota</taxon>
        <taxon>Actinomycetes</taxon>
        <taxon>Streptosporangiales</taxon>
        <taxon>Thermomonosporaceae</taxon>
        <taxon>Actinomadura</taxon>
    </lineage>
</organism>
<reference evidence="3 4" key="1">
    <citation type="submission" date="2017-06" db="EMBL/GenBank/DDBJ databases">
        <authorList>
            <person name="Kim H.J."/>
            <person name="Triplett B.A."/>
        </authorList>
    </citation>
    <scope>NUCLEOTIDE SEQUENCE [LARGE SCALE GENOMIC DNA]</scope>
    <source>
        <strain evidence="3 4">DSM 44715</strain>
    </source>
</reference>
<evidence type="ECO:0008006" key="5">
    <source>
        <dbReference type="Google" id="ProtNLM"/>
    </source>
</evidence>
<sequence>MRKITRKALTTTAVAASAIALTALPAMADPGNIGITLPGVTTSPQPITGVNNGIVAAAAESGGVMTCSDTALAKALVATGTVKVGSTVTNPVGSVTDVEFNNCVVNNIPAEAVANVSTPWSLKVTDVSSSGVTPGALVGVDVTVTIPSLSCTARFAGNGAPGQITGEHTDPANPGDPSQLSLPFGSTNNLVASGVTAGCPSNIVQNGDTAIIAGVIDLTGDNATANEGPTVLATP</sequence>
<gene>
    <name evidence="3" type="ORF">SAMN05443665_101259</name>
</gene>
<evidence type="ECO:0000256" key="2">
    <source>
        <dbReference type="SAM" id="SignalP"/>
    </source>
</evidence>
<proteinExistence type="predicted"/>
<feature type="region of interest" description="Disordered" evidence="1">
    <location>
        <begin position="160"/>
        <end position="179"/>
    </location>
</feature>
<feature type="chain" id="PRO_5013303285" description="Neocarzinostatin family protein" evidence="2">
    <location>
        <begin position="29"/>
        <end position="235"/>
    </location>
</feature>
<dbReference type="AlphaFoldDB" id="A0A239IC39"/>
<evidence type="ECO:0000313" key="3">
    <source>
        <dbReference type="EMBL" id="SNS91089.1"/>
    </source>
</evidence>
<name>A0A239IC39_9ACTN</name>
<evidence type="ECO:0000256" key="1">
    <source>
        <dbReference type="SAM" id="MobiDB-lite"/>
    </source>
</evidence>
<accession>A0A239IC39</accession>
<protein>
    <recommendedName>
        <fullName evidence="5">Neocarzinostatin family protein</fullName>
    </recommendedName>
</protein>